<proteinExistence type="predicted"/>
<organism evidence="1 2">
    <name type="scientific">Actinoplanes friuliensis DSM 7358</name>
    <dbReference type="NCBI Taxonomy" id="1246995"/>
    <lineage>
        <taxon>Bacteria</taxon>
        <taxon>Bacillati</taxon>
        <taxon>Actinomycetota</taxon>
        <taxon>Actinomycetes</taxon>
        <taxon>Micromonosporales</taxon>
        <taxon>Micromonosporaceae</taxon>
        <taxon>Actinoplanes</taxon>
    </lineage>
</organism>
<dbReference type="HOGENOM" id="CLU_1575132_0_0_11"/>
<accession>U5WAE0</accession>
<name>U5WAE0_9ACTN</name>
<reference evidence="1 2" key="1">
    <citation type="journal article" date="2014" name="J. Biotechnol.">
        <title>Complete genome sequence of the actinobacterium Actinoplanes friuliensis HAG 010964, producer of the lipopeptide antibiotic friulimycin.</title>
        <authorList>
            <person name="Ruckert C."/>
            <person name="Szczepanowski R."/>
            <person name="Albersmeier A."/>
            <person name="Goesmann A."/>
            <person name="Fischer N."/>
            <person name="Steinkamper A."/>
            <person name="Puhler A."/>
            <person name="Biener R."/>
            <person name="Schwartz D."/>
            <person name="Kalinowski J."/>
        </authorList>
    </citation>
    <scope>NUCLEOTIDE SEQUENCE [LARGE SCALE GENOMIC DNA]</scope>
    <source>
        <strain evidence="1 2">DSM 7358</strain>
    </source>
</reference>
<evidence type="ECO:0000313" key="1">
    <source>
        <dbReference type="EMBL" id="AGZ45992.1"/>
    </source>
</evidence>
<sequence>MRKITKRSAAIIAAAVVGVGALGGVAMANGWLVGGKGYATASGAKVSDMRADVTLDKNIYPEVSLTATALVDNPNEFNVELTGIKNPAVTASRGGAANPGCVTALNNLGLAAVTPTLPGTAPIIAKQSTDKTVSLPLTIAKEFPLACQDSIINLTFDFEGTSTVKAANV</sequence>
<gene>
    <name evidence="1" type="ORF">AFR_38690</name>
</gene>
<dbReference type="KEGG" id="afs:AFR_38690"/>
<protein>
    <submittedName>
        <fullName evidence="1">Uncharacterized protein</fullName>
    </submittedName>
</protein>
<keyword evidence="2" id="KW-1185">Reference proteome</keyword>
<dbReference type="Proteomes" id="UP000017746">
    <property type="component" value="Chromosome"/>
</dbReference>
<evidence type="ECO:0000313" key="2">
    <source>
        <dbReference type="Proteomes" id="UP000017746"/>
    </source>
</evidence>
<dbReference type="RefSeq" id="WP_023562326.1">
    <property type="nucleotide sequence ID" value="NC_022657.1"/>
</dbReference>
<dbReference type="AlphaFoldDB" id="U5WAE0"/>
<dbReference type="PATRIC" id="fig|1246995.3.peg.7828"/>
<dbReference type="EMBL" id="CP006272">
    <property type="protein sequence ID" value="AGZ45992.1"/>
    <property type="molecule type" value="Genomic_DNA"/>
</dbReference>